<evidence type="ECO:0000313" key="2">
    <source>
        <dbReference type="EMBL" id="XBH21240.1"/>
    </source>
</evidence>
<dbReference type="SUPFAM" id="SSF46785">
    <property type="entry name" value="Winged helix' DNA-binding domain"/>
    <property type="match status" value="1"/>
</dbReference>
<dbReference type="InterPro" id="IPR036388">
    <property type="entry name" value="WH-like_DNA-bd_sf"/>
</dbReference>
<accession>A0AAU7DVE6</accession>
<dbReference type="InterPro" id="IPR005471">
    <property type="entry name" value="Tscrpt_reg_IclR_N"/>
</dbReference>
<dbReference type="GO" id="GO:0003677">
    <property type="term" value="F:DNA binding"/>
    <property type="evidence" value="ECO:0007669"/>
    <property type="project" value="InterPro"/>
</dbReference>
<protein>
    <submittedName>
        <fullName evidence="2">Helix-turn-helix domain-containing protein</fullName>
    </submittedName>
</protein>
<evidence type="ECO:0000259" key="1">
    <source>
        <dbReference type="Pfam" id="PF09339"/>
    </source>
</evidence>
<sequence>MSRKNQVRRTRRGRSMSPSRLALLELIEGQPEPLTLSALVLHTGLHENTVRGHLEQLLEDGFITRYSEEPSGRGRPAWLWSAVELPTEGDSTDYAQLAAVLAKTVHDTSPTPRLAAHAAGQEWGAKLARAKNLHRDPAVDIEDSRGVLVGLLDDLGFAPAPQHGSSTVELNRCPLLQTATEYPDVVCSVHLGLLYGAAEEIGVSATGSDLIPFAGPGTCLLHLELSEENPADSSPTEESL</sequence>
<gene>
    <name evidence="2" type="ORF">V5R04_13630</name>
</gene>
<name>A0AAU7DVE6_9MICO</name>
<dbReference type="InterPro" id="IPR036390">
    <property type="entry name" value="WH_DNA-bd_sf"/>
</dbReference>
<organism evidence="2">
    <name type="scientific">Jonesiaceae bacterium BS-20</name>
    <dbReference type="NCBI Taxonomy" id="3120821"/>
    <lineage>
        <taxon>Bacteria</taxon>
        <taxon>Bacillati</taxon>
        <taxon>Actinomycetota</taxon>
        <taxon>Actinomycetes</taxon>
        <taxon>Micrococcales</taxon>
        <taxon>Jonesiaceae</taxon>
    </lineage>
</organism>
<proteinExistence type="predicted"/>
<reference evidence="2" key="1">
    <citation type="submission" date="2024-02" db="EMBL/GenBank/DDBJ databases">
        <title>Tomenella chthoni gen. nov. sp. nov., a member of the family Jonesiaceae isolated from bat guano.</title>
        <authorList>
            <person name="Miller S.L."/>
            <person name="King J."/>
            <person name="Sankaranarayanan K."/>
            <person name="Lawson P.A."/>
        </authorList>
    </citation>
    <scope>NUCLEOTIDE SEQUENCE</scope>
    <source>
        <strain evidence="2">BS-20</strain>
    </source>
</reference>
<feature type="domain" description="HTH iclR-type" evidence="1">
    <location>
        <begin position="21"/>
        <end position="65"/>
    </location>
</feature>
<dbReference type="EMBL" id="CP146203">
    <property type="protein sequence ID" value="XBH21240.1"/>
    <property type="molecule type" value="Genomic_DNA"/>
</dbReference>
<dbReference type="Pfam" id="PF09339">
    <property type="entry name" value="HTH_IclR"/>
    <property type="match status" value="1"/>
</dbReference>
<dbReference type="AlphaFoldDB" id="A0AAU7DVE6"/>
<dbReference type="GO" id="GO:0006355">
    <property type="term" value="P:regulation of DNA-templated transcription"/>
    <property type="evidence" value="ECO:0007669"/>
    <property type="project" value="InterPro"/>
</dbReference>
<dbReference type="Gene3D" id="1.10.10.10">
    <property type="entry name" value="Winged helix-like DNA-binding domain superfamily/Winged helix DNA-binding domain"/>
    <property type="match status" value="1"/>
</dbReference>